<dbReference type="InterPro" id="IPR002941">
    <property type="entry name" value="DNA_methylase_N4/N6"/>
</dbReference>
<reference evidence="5 6" key="1">
    <citation type="journal article" date="2019" name="Int. J. Syst. Evol. Microbiol.">
        <title>The Global Catalogue of Microorganisms (GCM) 10K type strain sequencing project: providing services to taxonomists for standard genome sequencing and annotation.</title>
        <authorList>
            <consortium name="The Broad Institute Genomics Platform"/>
            <consortium name="The Broad Institute Genome Sequencing Center for Infectious Disease"/>
            <person name="Wu L."/>
            <person name="Ma J."/>
        </authorList>
    </citation>
    <scope>NUCLEOTIDE SEQUENCE [LARGE SCALE GENOMIC DNA]</scope>
    <source>
        <strain evidence="5 6">NBRC 111368</strain>
    </source>
</reference>
<comment type="similarity">
    <text evidence="1">Belongs to the N(4)/N(6)-methyltransferase family.</text>
</comment>
<dbReference type="PROSITE" id="PS00092">
    <property type="entry name" value="N6_MTASE"/>
    <property type="match status" value="1"/>
</dbReference>
<protein>
    <submittedName>
        <fullName evidence="5">DNA methyltransferase</fullName>
    </submittedName>
</protein>
<dbReference type="Gene3D" id="3.40.50.150">
    <property type="entry name" value="Vaccinia Virus protein VP39"/>
    <property type="match status" value="2"/>
</dbReference>
<evidence type="ECO:0000256" key="3">
    <source>
        <dbReference type="ARBA" id="ARBA00022679"/>
    </source>
</evidence>
<dbReference type="Proteomes" id="UP001596328">
    <property type="component" value="Unassembled WGS sequence"/>
</dbReference>
<dbReference type="InterPro" id="IPR002052">
    <property type="entry name" value="DNA_methylase_N6_adenine_CS"/>
</dbReference>
<evidence type="ECO:0000313" key="6">
    <source>
        <dbReference type="Proteomes" id="UP001596328"/>
    </source>
</evidence>
<comment type="caution">
    <text evidence="5">The sequence shown here is derived from an EMBL/GenBank/DDBJ whole genome shotgun (WGS) entry which is preliminary data.</text>
</comment>
<keyword evidence="3" id="KW-0808">Transferase</keyword>
<feature type="domain" description="DNA methylase N-4/N-6" evidence="4">
    <location>
        <begin position="72"/>
        <end position="119"/>
    </location>
</feature>
<keyword evidence="2 5" id="KW-0489">Methyltransferase</keyword>
<organism evidence="5 6">
    <name type="scientific">Halobium palmae</name>
    <dbReference type="NCBI Taxonomy" id="1776492"/>
    <lineage>
        <taxon>Archaea</taxon>
        <taxon>Methanobacteriati</taxon>
        <taxon>Methanobacteriota</taxon>
        <taxon>Stenosarchaea group</taxon>
        <taxon>Halobacteria</taxon>
        <taxon>Halobacteriales</taxon>
        <taxon>Haloferacaceae</taxon>
        <taxon>Halobium</taxon>
    </lineage>
</organism>
<dbReference type="GO" id="GO:0032259">
    <property type="term" value="P:methylation"/>
    <property type="evidence" value="ECO:0007669"/>
    <property type="project" value="UniProtKB-KW"/>
</dbReference>
<dbReference type="SUPFAM" id="SSF53335">
    <property type="entry name" value="S-adenosyl-L-methionine-dependent methyltransferases"/>
    <property type="match status" value="2"/>
</dbReference>
<evidence type="ECO:0000313" key="5">
    <source>
        <dbReference type="EMBL" id="MFC6723956.1"/>
    </source>
</evidence>
<keyword evidence="6" id="KW-1185">Reference proteome</keyword>
<gene>
    <name evidence="5" type="ORF">ACFQE1_06125</name>
</gene>
<evidence type="ECO:0000259" key="4">
    <source>
        <dbReference type="Pfam" id="PF01555"/>
    </source>
</evidence>
<dbReference type="InterPro" id="IPR029063">
    <property type="entry name" value="SAM-dependent_MTases_sf"/>
</dbReference>
<evidence type="ECO:0000256" key="2">
    <source>
        <dbReference type="ARBA" id="ARBA00022603"/>
    </source>
</evidence>
<dbReference type="EMBL" id="JBHSWU010000074">
    <property type="protein sequence ID" value="MFC6723956.1"/>
    <property type="molecule type" value="Genomic_DNA"/>
</dbReference>
<dbReference type="AlphaFoldDB" id="A0ABD5RXN2"/>
<sequence length="717" mass="81072">MGDERLGFDDITPDSALENDIPYRQLNRLAELEAYNKHHYRPTNYQHKWWARRLGSVFRTLNIAALSAPDTTAEELWEKVTDTCDFEDAVVFDPFMGGGTTGQEATRVGAKFVGSDLNPVAWFITRMGLAPQTSLLETYFRRVMNRSRDEIRPYYRTRCPSCGDAVGAQFYLWVTLEGDGDRNTRAYDTLVVDHDRNGGATVVCPACHGISEVDDPEAACCGECERSFDATEEDVRVPVDAPNAVFNGGERPAYEPYAVKYHCKDCGESGFREFGEFDVDRLEAARERYEELRGSLPIPEQEIPEGGEKTRDLHNRNYTEWTQLFNSRQLLALGTLLDNITEVDDELARHYLTLTFSATLEFNNMFCSYKGADPRGPGAVRHLFSHHAYVHPGEPLENNPIGTKGRQSGTFRYLYEYRLKKALDYQHTPVERVLNDDGTVEEKKPIVGEEIGGRPADSVSELLDGDRTHFLHCGDSADLPFADELAGGVDAVITDPPYYDSVQYGELADFFYVWQKQSLERDFPEIFSRDSVVSDAEAVGNRTREKSLDDYRELLQNVFESSFDLLKEDGPLAFTFHHKQPEAWGAVLEAIDGAGFRVVNTYPVRGENRLSVHIKGQRAVLLDSVIVCRKDHKKPEGDWGDIRGTIEEVARERIRTFHGSDDDDLSRLDASVVAYGACTTEYSKYETVTDDEDDEVSERDAMEIIQPLIDELNEAEF</sequence>
<accession>A0ABD5RXN2</accession>
<evidence type="ECO:0000256" key="1">
    <source>
        <dbReference type="ARBA" id="ARBA00006594"/>
    </source>
</evidence>
<name>A0ABD5RXN2_9EURY</name>
<proteinExistence type="inferred from homology"/>
<dbReference type="GO" id="GO:0008168">
    <property type="term" value="F:methyltransferase activity"/>
    <property type="evidence" value="ECO:0007669"/>
    <property type="project" value="UniProtKB-KW"/>
</dbReference>
<dbReference type="Pfam" id="PF01555">
    <property type="entry name" value="N6_N4_Mtase"/>
    <property type="match status" value="1"/>
</dbReference>